<evidence type="ECO:0000313" key="2">
    <source>
        <dbReference type="Proteomes" id="UP000287798"/>
    </source>
</evidence>
<dbReference type="EMBL" id="QZMU01000001">
    <property type="protein sequence ID" value="RRQ22352.1"/>
    <property type="molecule type" value="Genomic_DNA"/>
</dbReference>
<protein>
    <recommendedName>
        <fullName evidence="3">Discoidin domain-containing protein</fullName>
    </recommendedName>
</protein>
<evidence type="ECO:0000313" key="1">
    <source>
        <dbReference type="EMBL" id="RRQ22352.1"/>
    </source>
</evidence>
<evidence type="ECO:0008006" key="3">
    <source>
        <dbReference type="Google" id="ProtNLM"/>
    </source>
</evidence>
<dbReference type="InterPro" id="IPR008979">
    <property type="entry name" value="Galactose-bd-like_sf"/>
</dbReference>
<name>A0A426QKR7_9GAMM</name>
<sequence length="350" mass="37346">MICIAGRALAAGPAQAYLRAGEHGQALLMSRLGECYAVTPKHVIADELFATLVGGSPGAPQGDGDLLQTFGYDLSILRASGELTRQCGGALTAVPALGQLLATADSGVVTSVNGDGSISRRSVTLTDVGLIYLRLRPRSMDDQLFKGLSGSLVLADQQPIGILMSVDPETGEGRALRYDRAIEILRPFFGLPASVVREEEKSTVDTGSGSNMAGEVVEWSAPPLSAEYRAANLVDPRETETIWLVRPEGFPIELVVALPGDKAHVVSALRLVGNGVEPKTRLPRDFEILVSNADTGGWIPVRSGSYFKNEADKLVEFAPVRARRIMLRIYSHWGDTEAIGLSGIEIPALQ</sequence>
<keyword evidence="2" id="KW-1185">Reference proteome</keyword>
<accession>A0A426QKR7</accession>
<proteinExistence type="predicted"/>
<dbReference type="Gene3D" id="2.60.120.260">
    <property type="entry name" value="Galactose-binding domain-like"/>
    <property type="match status" value="1"/>
</dbReference>
<organism evidence="1 2">
    <name type="scientific">Thiohalobacter thiocyanaticus</name>
    <dbReference type="NCBI Taxonomy" id="585455"/>
    <lineage>
        <taxon>Bacteria</taxon>
        <taxon>Pseudomonadati</taxon>
        <taxon>Pseudomonadota</taxon>
        <taxon>Gammaproteobacteria</taxon>
        <taxon>Thiohalobacterales</taxon>
        <taxon>Thiohalobacteraceae</taxon>
        <taxon>Thiohalobacter</taxon>
    </lineage>
</organism>
<comment type="caution">
    <text evidence="1">The sequence shown here is derived from an EMBL/GenBank/DDBJ whole genome shotgun (WGS) entry which is preliminary data.</text>
</comment>
<dbReference type="AlphaFoldDB" id="A0A426QKR7"/>
<gene>
    <name evidence="1" type="ORF">D6C00_10590</name>
</gene>
<dbReference type="SUPFAM" id="SSF49785">
    <property type="entry name" value="Galactose-binding domain-like"/>
    <property type="match status" value="1"/>
</dbReference>
<dbReference type="Proteomes" id="UP000287798">
    <property type="component" value="Unassembled WGS sequence"/>
</dbReference>
<reference evidence="1 2" key="1">
    <citation type="journal article" date="2010" name="Int. J. Syst. Evol. Microbiol.">
        <title>Thiohalobacter thiocyanaticus gen. nov., sp. nov., a moderately halophilic, sulfur-oxidizing gammaproteobacterium from hypersaline lakes, that utilizes thiocyanate.</title>
        <authorList>
            <person name="Sorokin D.Y."/>
            <person name="Kovaleva O.L."/>
            <person name="Tourova T.P."/>
            <person name="Muyzer G."/>
        </authorList>
    </citation>
    <scope>NUCLEOTIDE SEQUENCE [LARGE SCALE GENOMIC DNA]</scope>
    <source>
        <strain evidence="1 2">Hrh1</strain>
    </source>
</reference>